<comment type="caution">
    <text evidence="2">The sequence shown here is derived from an EMBL/GenBank/DDBJ whole genome shotgun (WGS) entry which is preliminary data.</text>
</comment>
<keyword evidence="3" id="KW-1185">Reference proteome</keyword>
<evidence type="ECO:0000313" key="2">
    <source>
        <dbReference type="EMBL" id="GBP35955.1"/>
    </source>
</evidence>
<name>A0A4C1VE92_EUMVA</name>
<evidence type="ECO:0000313" key="3">
    <source>
        <dbReference type="Proteomes" id="UP000299102"/>
    </source>
</evidence>
<sequence length="391" mass="42656">MKNFVLSELCRVIRLCRKNLYLTRSLAADGICRVNLFSRANSARASGARRRAVCAPFPERFRPRRDRASLAQIIQSAADFKVLRLFFNFDHLSLNGALYCGNFGATQRTLGGKATAGRVIEALFAHSAGDESRRPTCDSRCNSVIEFWNRAARPAVAAWINYCDIANDINKVSVIAQSGDTWRGEGPLAPRQIFDLLYFPAAPRSMSRRRARARRRRSPLAHFFPCTSEAIIPSYAGVSERRALNGRHSAFLVRAIRGALMRPTSDVAGAAPQRSANTGGVLGYTRKTTVTCVPYDMCSDRSSAAPPPPPPELFSETGAYRSLVTVLLFTPNRGPRPAASGRSGDRGDLQARGPLSASVPGKANDTGSKLNRERIGTRPAADARSDFSLGH</sequence>
<protein>
    <submittedName>
        <fullName evidence="2">Uncharacterized protein</fullName>
    </submittedName>
</protein>
<accession>A0A4C1VE92</accession>
<gene>
    <name evidence="2" type="ORF">EVAR_91506_1</name>
</gene>
<dbReference type="AlphaFoldDB" id="A0A4C1VE92"/>
<feature type="compositionally biased region" description="Basic and acidic residues" evidence="1">
    <location>
        <begin position="370"/>
        <end position="385"/>
    </location>
</feature>
<dbReference type="Proteomes" id="UP000299102">
    <property type="component" value="Unassembled WGS sequence"/>
</dbReference>
<feature type="region of interest" description="Disordered" evidence="1">
    <location>
        <begin position="331"/>
        <end position="391"/>
    </location>
</feature>
<proteinExistence type="predicted"/>
<dbReference type="EMBL" id="BGZK01000312">
    <property type="protein sequence ID" value="GBP35955.1"/>
    <property type="molecule type" value="Genomic_DNA"/>
</dbReference>
<organism evidence="2 3">
    <name type="scientific">Eumeta variegata</name>
    <name type="common">Bagworm moth</name>
    <name type="synonym">Eumeta japonica</name>
    <dbReference type="NCBI Taxonomy" id="151549"/>
    <lineage>
        <taxon>Eukaryota</taxon>
        <taxon>Metazoa</taxon>
        <taxon>Ecdysozoa</taxon>
        <taxon>Arthropoda</taxon>
        <taxon>Hexapoda</taxon>
        <taxon>Insecta</taxon>
        <taxon>Pterygota</taxon>
        <taxon>Neoptera</taxon>
        <taxon>Endopterygota</taxon>
        <taxon>Lepidoptera</taxon>
        <taxon>Glossata</taxon>
        <taxon>Ditrysia</taxon>
        <taxon>Tineoidea</taxon>
        <taxon>Psychidae</taxon>
        <taxon>Oiketicinae</taxon>
        <taxon>Eumeta</taxon>
    </lineage>
</organism>
<reference evidence="2 3" key="1">
    <citation type="journal article" date="2019" name="Commun. Biol.">
        <title>The bagworm genome reveals a unique fibroin gene that provides high tensile strength.</title>
        <authorList>
            <person name="Kono N."/>
            <person name="Nakamura H."/>
            <person name="Ohtoshi R."/>
            <person name="Tomita M."/>
            <person name="Numata K."/>
            <person name="Arakawa K."/>
        </authorList>
    </citation>
    <scope>NUCLEOTIDE SEQUENCE [LARGE SCALE GENOMIC DNA]</scope>
</reference>
<evidence type="ECO:0000256" key="1">
    <source>
        <dbReference type="SAM" id="MobiDB-lite"/>
    </source>
</evidence>